<dbReference type="Proteomes" id="UP000813824">
    <property type="component" value="Unassembled WGS sequence"/>
</dbReference>
<feature type="region of interest" description="Disordered" evidence="1">
    <location>
        <begin position="265"/>
        <end position="301"/>
    </location>
</feature>
<feature type="compositionally biased region" description="Polar residues" evidence="1">
    <location>
        <begin position="265"/>
        <end position="284"/>
    </location>
</feature>
<sequence length="347" mass="37706">MALSYAKSCLIGALMECIAYGIYFTYFTHSLRILRRKLVSGRLSIWLSATTIVLFVLITMRLVLDNKAAVEAFTNDPLTPDSATMYYTSYRGAMFRTGTYIALTIVADIFIVYRVFVVWAHSYVMALVPALLAIADIVSGALVLRAIDNLDMGQDPNGDSLSTPIIIFYSFTLGLNVLSTILIAYRIHLAQRQAHAANVAPSGTLKLTMTIVVESALIYSAFLVAMLVPTATGSNVQFCLLSVMPGVVGTTFSLIIVRAGSGQAPHTTWNPPRSSIQFASTRPPRTSHDQSDYTTDMGTSTDCTRLGQQQSGIELHLQGAKSAGYSTRSDFELKEGEGVDVEKGLGR</sequence>
<feature type="transmembrane region" description="Helical" evidence="2">
    <location>
        <begin position="43"/>
        <end position="64"/>
    </location>
</feature>
<feature type="transmembrane region" description="Helical" evidence="2">
    <location>
        <begin position="12"/>
        <end position="31"/>
    </location>
</feature>
<evidence type="ECO:0000313" key="3">
    <source>
        <dbReference type="EMBL" id="KAH8100947.1"/>
    </source>
</evidence>
<keyword evidence="4" id="KW-1185">Reference proteome</keyword>
<reference evidence="3" key="1">
    <citation type="journal article" date="2021" name="New Phytol.">
        <title>Evolutionary innovations through gain and loss of genes in the ectomycorrhizal Boletales.</title>
        <authorList>
            <person name="Wu G."/>
            <person name="Miyauchi S."/>
            <person name="Morin E."/>
            <person name="Kuo A."/>
            <person name="Drula E."/>
            <person name="Varga T."/>
            <person name="Kohler A."/>
            <person name="Feng B."/>
            <person name="Cao Y."/>
            <person name="Lipzen A."/>
            <person name="Daum C."/>
            <person name="Hundley H."/>
            <person name="Pangilinan J."/>
            <person name="Johnson J."/>
            <person name="Barry K."/>
            <person name="LaButti K."/>
            <person name="Ng V."/>
            <person name="Ahrendt S."/>
            <person name="Min B."/>
            <person name="Choi I.G."/>
            <person name="Park H."/>
            <person name="Plett J.M."/>
            <person name="Magnuson J."/>
            <person name="Spatafora J.W."/>
            <person name="Nagy L.G."/>
            <person name="Henrissat B."/>
            <person name="Grigoriev I.V."/>
            <person name="Yang Z.L."/>
            <person name="Xu J."/>
            <person name="Martin F.M."/>
        </authorList>
    </citation>
    <scope>NUCLEOTIDE SEQUENCE</scope>
    <source>
        <strain evidence="3">KKN 215</strain>
    </source>
</reference>
<accession>A0A8K0XQC8</accession>
<gene>
    <name evidence="3" type="ORF">BXZ70DRAFT_1007877</name>
</gene>
<protein>
    <submittedName>
        <fullName evidence="3">Uncharacterized protein</fullName>
    </submittedName>
</protein>
<keyword evidence="2" id="KW-0472">Membrane</keyword>
<proteinExistence type="predicted"/>
<dbReference type="OrthoDB" id="2756618at2759"/>
<feature type="transmembrane region" description="Helical" evidence="2">
    <location>
        <begin position="167"/>
        <end position="187"/>
    </location>
</feature>
<keyword evidence="2" id="KW-1133">Transmembrane helix</keyword>
<dbReference type="EMBL" id="JAEVFJ010000014">
    <property type="protein sequence ID" value="KAH8100947.1"/>
    <property type="molecule type" value="Genomic_DNA"/>
</dbReference>
<name>A0A8K0XQC8_9AGAR</name>
<feature type="compositionally biased region" description="Polar residues" evidence="1">
    <location>
        <begin position="292"/>
        <end position="301"/>
    </location>
</feature>
<comment type="caution">
    <text evidence="3">The sequence shown here is derived from an EMBL/GenBank/DDBJ whole genome shotgun (WGS) entry which is preliminary data.</text>
</comment>
<evidence type="ECO:0000256" key="1">
    <source>
        <dbReference type="SAM" id="MobiDB-lite"/>
    </source>
</evidence>
<evidence type="ECO:0000256" key="2">
    <source>
        <dbReference type="SAM" id="Phobius"/>
    </source>
</evidence>
<organism evidence="3 4">
    <name type="scientific">Cristinia sonorae</name>
    <dbReference type="NCBI Taxonomy" id="1940300"/>
    <lineage>
        <taxon>Eukaryota</taxon>
        <taxon>Fungi</taxon>
        <taxon>Dikarya</taxon>
        <taxon>Basidiomycota</taxon>
        <taxon>Agaricomycotina</taxon>
        <taxon>Agaricomycetes</taxon>
        <taxon>Agaricomycetidae</taxon>
        <taxon>Agaricales</taxon>
        <taxon>Pleurotineae</taxon>
        <taxon>Stephanosporaceae</taxon>
        <taxon>Cristinia</taxon>
    </lineage>
</organism>
<feature type="transmembrane region" description="Helical" evidence="2">
    <location>
        <begin position="207"/>
        <end position="228"/>
    </location>
</feature>
<dbReference type="AlphaFoldDB" id="A0A8K0XQC8"/>
<feature type="transmembrane region" description="Helical" evidence="2">
    <location>
        <begin position="234"/>
        <end position="257"/>
    </location>
</feature>
<evidence type="ECO:0000313" key="4">
    <source>
        <dbReference type="Proteomes" id="UP000813824"/>
    </source>
</evidence>
<feature type="transmembrane region" description="Helical" evidence="2">
    <location>
        <begin position="97"/>
        <end position="116"/>
    </location>
</feature>
<feature type="transmembrane region" description="Helical" evidence="2">
    <location>
        <begin position="123"/>
        <end position="147"/>
    </location>
</feature>
<keyword evidence="2" id="KW-0812">Transmembrane</keyword>